<dbReference type="Pfam" id="PF04500">
    <property type="entry name" value="FLYWCH"/>
    <property type="match status" value="6"/>
</dbReference>
<feature type="domain" description="FLYWCH-type" evidence="4">
    <location>
        <begin position="313"/>
        <end position="371"/>
    </location>
</feature>
<evidence type="ECO:0000256" key="3">
    <source>
        <dbReference type="ARBA" id="ARBA00022833"/>
    </source>
</evidence>
<feature type="domain" description="FLYWCH-type" evidence="4">
    <location>
        <begin position="105"/>
        <end position="167"/>
    </location>
</feature>
<dbReference type="Gene3D" id="2.20.25.240">
    <property type="match status" value="6"/>
</dbReference>
<organism evidence="5">
    <name type="scientific">Spodoptera frugiperda</name>
    <name type="common">Fall armyworm</name>
    <dbReference type="NCBI Taxonomy" id="7108"/>
    <lineage>
        <taxon>Eukaryota</taxon>
        <taxon>Metazoa</taxon>
        <taxon>Ecdysozoa</taxon>
        <taxon>Arthropoda</taxon>
        <taxon>Hexapoda</taxon>
        <taxon>Insecta</taxon>
        <taxon>Pterygota</taxon>
        <taxon>Neoptera</taxon>
        <taxon>Endopterygota</taxon>
        <taxon>Lepidoptera</taxon>
        <taxon>Glossata</taxon>
        <taxon>Ditrysia</taxon>
        <taxon>Noctuoidea</taxon>
        <taxon>Noctuidae</taxon>
        <taxon>Amphipyrinae</taxon>
        <taxon>Spodoptera</taxon>
    </lineage>
</organism>
<proteinExistence type="predicted"/>
<feature type="domain" description="FLYWCH-type" evidence="4">
    <location>
        <begin position="391"/>
        <end position="449"/>
    </location>
</feature>
<dbReference type="AlphaFoldDB" id="A0A2H1V080"/>
<feature type="domain" description="FLYWCH-type" evidence="4">
    <location>
        <begin position="14"/>
        <end position="76"/>
    </location>
</feature>
<evidence type="ECO:0000256" key="2">
    <source>
        <dbReference type="ARBA" id="ARBA00022771"/>
    </source>
</evidence>
<sequence>MNSLIKPAFSGVTFIKSRRGQPLLLLDNYTYNLSSLSHAKGTNRWTCTSRPQKNCRAKVILNAQQQIVSVDAEHNHPPREYHYHNGEYLRSLGFLIKLAFLDIKFIKSRRGQPLILLNNYTYNLTSSSHAKGTERWICTSRPGRDCRAKIILNSQKQIVTIEADHNHPPPKYLCHNGITLRYDCMVEAMAGQLAAAQRVAVSFPYETILCVIYKLLFRVWTSSFKFIKSKTGRPLILMNNYTYSFASLAIKQGTKRWLCSSQAARNCKAKIILNVDQKIVSAETNHNHAPPKYICINGEYIKDEDVIKYMTFESGKILLLFKKYTYWPQKDFLKNGTYNWMCSCTRRKNCKAKLVLNKPGFIVEDVFVHNHDPPRFYEPNGFQDIKYMKFESGKTLILYKNYSYWHQKDFLKKGTYHWMCSSTRRKKCKAKLVLDKYGCIVLDAFVHNHEPPRFYERNGFHYKRTVLSRGLAHWICTSSRSKNCKARMVLNSNSRIDSCNLEHNHEAPSYRCVRGDRLRDVVVSAHAAHNEESLCDSKLVVLFFFNLRD</sequence>
<keyword evidence="2" id="KW-0863">Zinc-finger</keyword>
<keyword evidence="3" id="KW-0862">Zinc</keyword>
<dbReference type="EMBL" id="ODYU01000089">
    <property type="protein sequence ID" value="SOQ34263.1"/>
    <property type="molecule type" value="Genomic_DNA"/>
</dbReference>
<reference evidence="5" key="1">
    <citation type="submission" date="2016-07" db="EMBL/GenBank/DDBJ databases">
        <authorList>
            <person name="Bretaudeau A."/>
        </authorList>
    </citation>
    <scope>NUCLEOTIDE SEQUENCE</scope>
    <source>
        <strain evidence="5">Rice</strain>
        <tissue evidence="5">Whole body</tissue>
    </source>
</reference>
<dbReference type="GO" id="GO:0008270">
    <property type="term" value="F:zinc ion binding"/>
    <property type="evidence" value="ECO:0007669"/>
    <property type="project" value="UniProtKB-KW"/>
</dbReference>
<protein>
    <submittedName>
        <fullName evidence="5">SFRICE_000693</fullName>
    </submittedName>
</protein>
<feature type="domain" description="FLYWCH-type" evidence="4">
    <location>
        <begin position="226"/>
        <end position="288"/>
    </location>
</feature>
<evidence type="ECO:0000256" key="1">
    <source>
        <dbReference type="ARBA" id="ARBA00022723"/>
    </source>
</evidence>
<accession>A0A2H1V080</accession>
<gene>
    <name evidence="5" type="ORF">SFRICE_000693</name>
</gene>
<name>A0A2H1V080_SPOFR</name>
<feature type="domain" description="FLYWCH-type" evidence="4">
    <location>
        <begin position="458"/>
        <end position="505"/>
    </location>
</feature>
<dbReference type="InterPro" id="IPR007588">
    <property type="entry name" value="Znf_FLYWCH"/>
</dbReference>
<evidence type="ECO:0000259" key="4">
    <source>
        <dbReference type="Pfam" id="PF04500"/>
    </source>
</evidence>
<evidence type="ECO:0000313" key="5">
    <source>
        <dbReference type="EMBL" id="SOQ34263.1"/>
    </source>
</evidence>
<keyword evidence="1" id="KW-0479">Metal-binding</keyword>